<evidence type="ECO:0000313" key="3">
    <source>
        <dbReference type="Proteomes" id="UP000824099"/>
    </source>
</evidence>
<name>A0A9D1SKG6_9FIRM</name>
<gene>
    <name evidence="2" type="ORF">IAB06_01910</name>
</gene>
<feature type="transmembrane region" description="Helical" evidence="1">
    <location>
        <begin position="51"/>
        <end position="72"/>
    </location>
</feature>
<feature type="transmembrane region" description="Helical" evidence="1">
    <location>
        <begin position="12"/>
        <end position="39"/>
    </location>
</feature>
<accession>A0A9D1SKG6</accession>
<feature type="transmembrane region" description="Helical" evidence="1">
    <location>
        <begin position="145"/>
        <end position="167"/>
    </location>
</feature>
<organism evidence="2 3">
    <name type="scientific">Candidatus Avacidaminococcus intestinavium</name>
    <dbReference type="NCBI Taxonomy" id="2840684"/>
    <lineage>
        <taxon>Bacteria</taxon>
        <taxon>Bacillati</taxon>
        <taxon>Bacillota</taxon>
        <taxon>Negativicutes</taxon>
        <taxon>Acidaminococcales</taxon>
        <taxon>Acidaminococcaceae</taxon>
        <taxon>Acidaminococcaceae incertae sedis</taxon>
        <taxon>Candidatus Avacidaminococcus</taxon>
    </lineage>
</organism>
<dbReference type="InterPro" id="IPR007403">
    <property type="entry name" value="DUF456"/>
</dbReference>
<feature type="transmembrane region" description="Helical" evidence="1">
    <location>
        <begin position="79"/>
        <end position="98"/>
    </location>
</feature>
<keyword evidence="1" id="KW-0472">Membrane</keyword>
<feature type="transmembrane region" description="Helical" evidence="1">
    <location>
        <begin position="104"/>
        <end position="125"/>
    </location>
</feature>
<protein>
    <submittedName>
        <fullName evidence="2">DUF456 family protein</fullName>
    </submittedName>
</protein>
<reference evidence="2" key="2">
    <citation type="journal article" date="2021" name="PeerJ">
        <title>Extensive microbial diversity within the chicken gut microbiome revealed by metagenomics and culture.</title>
        <authorList>
            <person name="Gilroy R."/>
            <person name="Ravi A."/>
            <person name="Getino M."/>
            <person name="Pursley I."/>
            <person name="Horton D.L."/>
            <person name="Alikhan N.F."/>
            <person name="Baker D."/>
            <person name="Gharbi K."/>
            <person name="Hall N."/>
            <person name="Watson M."/>
            <person name="Adriaenssens E.M."/>
            <person name="Foster-Nyarko E."/>
            <person name="Jarju S."/>
            <person name="Secka A."/>
            <person name="Antonio M."/>
            <person name="Oren A."/>
            <person name="Chaudhuri R.R."/>
            <person name="La Ragione R."/>
            <person name="Hildebrand F."/>
            <person name="Pallen M.J."/>
        </authorList>
    </citation>
    <scope>NUCLEOTIDE SEQUENCE</scope>
    <source>
        <strain evidence="2">CHK160-1198</strain>
    </source>
</reference>
<dbReference type="Proteomes" id="UP000824099">
    <property type="component" value="Unassembled WGS sequence"/>
</dbReference>
<keyword evidence="1" id="KW-1133">Transmembrane helix</keyword>
<dbReference type="EMBL" id="DVNI01000029">
    <property type="protein sequence ID" value="HIU63784.1"/>
    <property type="molecule type" value="Genomic_DNA"/>
</dbReference>
<sequence>MEHIISNIILYVLVLACLFLTFLNLMGNAGLLLTGLVFAVFDGFTRFNEDFLLYFFIVFAIGELWEFFVSLFGVKRKNVSWFMVFVIGLGTLFGAIIGTAVLPILGSIIGGAVGAFLVAYIIEYAKNKSKTDAYNLAFLAFKTQLLAILGKITAGVIMAVMLIMQSFK</sequence>
<evidence type="ECO:0000313" key="2">
    <source>
        <dbReference type="EMBL" id="HIU63784.1"/>
    </source>
</evidence>
<comment type="caution">
    <text evidence="2">The sequence shown here is derived from an EMBL/GenBank/DDBJ whole genome shotgun (WGS) entry which is preliminary data.</text>
</comment>
<keyword evidence="1" id="KW-0812">Transmembrane</keyword>
<dbReference type="Pfam" id="PF04306">
    <property type="entry name" value="DUF456"/>
    <property type="match status" value="1"/>
</dbReference>
<reference evidence="2" key="1">
    <citation type="submission" date="2020-10" db="EMBL/GenBank/DDBJ databases">
        <authorList>
            <person name="Gilroy R."/>
        </authorList>
    </citation>
    <scope>NUCLEOTIDE SEQUENCE</scope>
    <source>
        <strain evidence="2">CHK160-1198</strain>
    </source>
</reference>
<evidence type="ECO:0000256" key="1">
    <source>
        <dbReference type="SAM" id="Phobius"/>
    </source>
</evidence>
<dbReference type="AlphaFoldDB" id="A0A9D1SKG6"/>
<proteinExistence type="predicted"/>